<dbReference type="Pfam" id="PF07155">
    <property type="entry name" value="ECF-ribofla_trS"/>
    <property type="match status" value="1"/>
</dbReference>
<keyword evidence="2 3" id="KW-1133">Transmembrane helix</keyword>
<feature type="transmembrane region" description="Helical" evidence="3">
    <location>
        <begin position="12"/>
        <end position="30"/>
    </location>
</feature>
<sequence length="252" mass="27822">MNQSKSSQLAYTGLMTALVMISTAFISFTIPRGYIHLGDAMIFLCAILLKWKYGAFAAGVGSALADIYLGYTIWALPTLIVKSIMCIIAHFILRADKKSFAFVGVAIGSIWLALNVGFRYFLGKYVSEDPAAYLEALEYRGVERLADVIPYTNAIQNILIGIGLVFLVAVLLIVLKTNKSDKKLVLLRQFAAFSFAGMWMVIGYFITEIILYGNYVTPIFSVPFNVLQFVIGIILAQAIYKALEGKLPKELA</sequence>
<accession>A0A4R3MJR2</accession>
<feature type="transmembrane region" description="Helical" evidence="3">
    <location>
        <begin position="186"/>
        <end position="207"/>
    </location>
</feature>
<feature type="transmembrane region" description="Helical" evidence="3">
    <location>
        <begin position="219"/>
        <end position="240"/>
    </location>
</feature>
<dbReference type="OrthoDB" id="411368at2"/>
<comment type="caution">
    <text evidence="4">The sequence shown here is derived from an EMBL/GenBank/DDBJ whole genome shotgun (WGS) entry which is preliminary data.</text>
</comment>
<evidence type="ECO:0000313" key="4">
    <source>
        <dbReference type="EMBL" id="TCT14296.1"/>
    </source>
</evidence>
<proteinExistence type="predicted"/>
<name>A0A4R3MJR2_9FIRM</name>
<evidence type="ECO:0000313" key="5">
    <source>
        <dbReference type="Proteomes" id="UP000294902"/>
    </source>
</evidence>
<keyword evidence="1 3" id="KW-0812">Transmembrane</keyword>
<dbReference type="PANTHER" id="PTHR37815">
    <property type="entry name" value="UPF0397 PROTEIN BC_2624-RELATED"/>
    <property type="match status" value="1"/>
</dbReference>
<evidence type="ECO:0000256" key="3">
    <source>
        <dbReference type="SAM" id="Phobius"/>
    </source>
</evidence>
<dbReference type="Gene3D" id="1.10.1760.20">
    <property type="match status" value="1"/>
</dbReference>
<dbReference type="AlphaFoldDB" id="A0A4R3MJR2"/>
<dbReference type="Proteomes" id="UP000294902">
    <property type="component" value="Unassembled WGS sequence"/>
</dbReference>
<dbReference type="InterPro" id="IPR009825">
    <property type="entry name" value="ECF_substrate-spec-like"/>
</dbReference>
<dbReference type="RefSeq" id="WP_132252569.1">
    <property type="nucleotide sequence ID" value="NZ_SMAL01000006.1"/>
</dbReference>
<feature type="transmembrane region" description="Helical" evidence="3">
    <location>
        <begin position="71"/>
        <end position="93"/>
    </location>
</feature>
<dbReference type="EMBL" id="SMAL01000006">
    <property type="protein sequence ID" value="TCT14296.1"/>
    <property type="molecule type" value="Genomic_DNA"/>
</dbReference>
<keyword evidence="3" id="KW-0472">Membrane</keyword>
<reference evidence="4 5" key="1">
    <citation type="submission" date="2019-03" db="EMBL/GenBank/DDBJ databases">
        <title>Genomic Encyclopedia of Type Strains, Phase IV (KMG-IV): sequencing the most valuable type-strain genomes for metagenomic binning, comparative biology and taxonomic classification.</title>
        <authorList>
            <person name="Goeker M."/>
        </authorList>
    </citation>
    <scope>NUCLEOTIDE SEQUENCE [LARGE SCALE GENOMIC DNA]</scope>
    <source>
        <strain evidence="4 5">DSM 24629</strain>
    </source>
</reference>
<dbReference type="PANTHER" id="PTHR37815:SF3">
    <property type="entry name" value="UPF0397 PROTEIN SPR0429"/>
    <property type="match status" value="1"/>
</dbReference>
<evidence type="ECO:0000256" key="2">
    <source>
        <dbReference type="ARBA" id="ARBA00022989"/>
    </source>
</evidence>
<gene>
    <name evidence="4" type="ORF">EDC18_10693</name>
</gene>
<keyword evidence="5" id="KW-1185">Reference proteome</keyword>
<organism evidence="4 5">
    <name type="scientific">Natranaerovirga pectinivora</name>
    <dbReference type="NCBI Taxonomy" id="682400"/>
    <lineage>
        <taxon>Bacteria</taxon>
        <taxon>Bacillati</taxon>
        <taxon>Bacillota</taxon>
        <taxon>Clostridia</taxon>
        <taxon>Lachnospirales</taxon>
        <taxon>Natranaerovirgaceae</taxon>
        <taxon>Natranaerovirga</taxon>
    </lineage>
</organism>
<protein>
    <submittedName>
        <fullName evidence="4">Putative membrane protein</fullName>
    </submittedName>
</protein>
<feature type="transmembrane region" description="Helical" evidence="3">
    <location>
        <begin position="100"/>
        <end position="122"/>
    </location>
</feature>
<evidence type="ECO:0000256" key="1">
    <source>
        <dbReference type="ARBA" id="ARBA00022692"/>
    </source>
</evidence>
<feature type="transmembrane region" description="Helical" evidence="3">
    <location>
        <begin position="154"/>
        <end position="174"/>
    </location>
</feature>
<dbReference type="GO" id="GO:0016020">
    <property type="term" value="C:membrane"/>
    <property type="evidence" value="ECO:0007669"/>
    <property type="project" value="InterPro"/>
</dbReference>